<evidence type="ECO:0000256" key="1">
    <source>
        <dbReference type="ARBA" id="ARBA00022555"/>
    </source>
</evidence>
<feature type="compositionally biased region" description="Basic and acidic residues" evidence="4">
    <location>
        <begin position="16"/>
        <end position="26"/>
    </location>
</feature>
<dbReference type="InterPro" id="IPR001328">
    <property type="entry name" value="Pept_tRNA_hydro"/>
</dbReference>
<dbReference type="Pfam" id="PF01195">
    <property type="entry name" value="Pept_tRNA_hydro"/>
    <property type="match status" value="1"/>
</dbReference>
<comment type="caution">
    <text evidence="5">The sequence shown here is derived from an EMBL/GenBank/DDBJ whole genome shotgun (WGS) entry which is preliminary data.</text>
</comment>
<name>A0ABP0KTU9_9DINO</name>
<reference evidence="5 6" key="1">
    <citation type="submission" date="2024-02" db="EMBL/GenBank/DDBJ databases">
        <authorList>
            <person name="Chen Y."/>
            <person name="Shah S."/>
            <person name="Dougan E. K."/>
            <person name="Thang M."/>
            <person name="Chan C."/>
        </authorList>
    </citation>
    <scope>NUCLEOTIDE SEQUENCE [LARGE SCALE GENOMIC DNA]</scope>
</reference>
<evidence type="ECO:0000256" key="2">
    <source>
        <dbReference type="ARBA" id="ARBA00022801"/>
    </source>
</evidence>
<dbReference type="EMBL" id="CAXAMN010009979">
    <property type="protein sequence ID" value="CAK9030285.1"/>
    <property type="molecule type" value="Genomic_DNA"/>
</dbReference>
<feature type="region of interest" description="Disordered" evidence="4">
    <location>
        <begin position="1"/>
        <end position="30"/>
    </location>
</feature>
<keyword evidence="3" id="KW-0694">RNA-binding</keyword>
<evidence type="ECO:0000313" key="5">
    <source>
        <dbReference type="EMBL" id="CAK9030285.1"/>
    </source>
</evidence>
<proteinExistence type="predicted"/>
<dbReference type="NCBIfam" id="TIGR00447">
    <property type="entry name" value="pth"/>
    <property type="match status" value="1"/>
</dbReference>
<gene>
    <name evidence="5" type="ORF">CCMP2556_LOCUS17811</name>
</gene>
<keyword evidence="1" id="KW-0820">tRNA-binding</keyword>
<dbReference type="Gene3D" id="3.40.50.1470">
    <property type="entry name" value="Peptidyl-tRNA hydrolase"/>
    <property type="match status" value="1"/>
</dbReference>
<sequence>MNLVRNEGPAMSCEPPQKKQRQDDGAKGTSAGRTLAVLGLGNPGRTYERHSLGARVAAAVAEASAVAVESTNKDLEGAVWLGCGELKKDWALILQPQRPINENGPQLHSALSDLNLQDAPFLTIVDDCWLPLGTIRFREKGSSGGHKGLEGIEASFKCGQNYHRLRLGIGGKNLKEFVTGSFTEEEESLLQPVLAAAVMAVQAWLRLGPEASQKAGVDASCSLGKVSRTKRCPVSSCIVGHVG</sequence>
<dbReference type="PANTHER" id="PTHR17224:SF1">
    <property type="entry name" value="PEPTIDYL-TRNA HYDROLASE"/>
    <property type="match status" value="1"/>
</dbReference>
<dbReference type="PANTHER" id="PTHR17224">
    <property type="entry name" value="PEPTIDYL-TRNA HYDROLASE"/>
    <property type="match status" value="1"/>
</dbReference>
<accession>A0ABP0KTU9</accession>
<dbReference type="Proteomes" id="UP001642484">
    <property type="component" value="Unassembled WGS sequence"/>
</dbReference>
<evidence type="ECO:0008006" key="7">
    <source>
        <dbReference type="Google" id="ProtNLM"/>
    </source>
</evidence>
<evidence type="ECO:0000256" key="4">
    <source>
        <dbReference type="SAM" id="MobiDB-lite"/>
    </source>
</evidence>
<protein>
    <recommendedName>
        <fullName evidence="7">Peptidyl-tRNA hydrolase</fullName>
    </recommendedName>
</protein>
<organism evidence="5 6">
    <name type="scientific">Durusdinium trenchii</name>
    <dbReference type="NCBI Taxonomy" id="1381693"/>
    <lineage>
        <taxon>Eukaryota</taxon>
        <taxon>Sar</taxon>
        <taxon>Alveolata</taxon>
        <taxon>Dinophyceae</taxon>
        <taxon>Suessiales</taxon>
        <taxon>Symbiodiniaceae</taxon>
        <taxon>Durusdinium</taxon>
    </lineage>
</organism>
<keyword evidence="2" id="KW-0378">Hydrolase</keyword>
<keyword evidence="6" id="KW-1185">Reference proteome</keyword>
<evidence type="ECO:0000313" key="6">
    <source>
        <dbReference type="Proteomes" id="UP001642484"/>
    </source>
</evidence>
<dbReference type="SUPFAM" id="SSF53178">
    <property type="entry name" value="Peptidyl-tRNA hydrolase-like"/>
    <property type="match status" value="1"/>
</dbReference>
<evidence type="ECO:0000256" key="3">
    <source>
        <dbReference type="ARBA" id="ARBA00022884"/>
    </source>
</evidence>
<dbReference type="InterPro" id="IPR036416">
    <property type="entry name" value="Pept_tRNA_hydro_sf"/>
</dbReference>